<dbReference type="EMBL" id="KN731175">
    <property type="protein sequence ID" value="KIH60218.1"/>
    <property type="molecule type" value="Genomic_DNA"/>
</dbReference>
<protein>
    <recommendedName>
        <fullName evidence="3">PABS domain-containing protein</fullName>
    </recommendedName>
</protein>
<evidence type="ECO:0000313" key="2">
    <source>
        <dbReference type="Proteomes" id="UP000054047"/>
    </source>
</evidence>
<evidence type="ECO:0000313" key="1">
    <source>
        <dbReference type="EMBL" id="KIH60218.1"/>
    </source>
</evidence>
<feature type="non-terminal residue" evidence="1">
    <location>
        <position position="1"/>
    </location>
</feature>
<dbReference type="Proteomes" id="UP000054047">
    <property type="component" value="Unassembled WGS sequence"/>
</dbReference>
<dbReference type="SUPFAM" id="SSF53335">
    <property type="entry name" value="S-adenosyl-L-methionine-dependent methyltransferases"/>
    <property type="match status" value="1"/>
</dbReference>
<sequence>INLTTVELDPEVFSLALDWFHLVETPTNRVVIGDGIEFIREASRKGDKYKVILVDACYDEIRPVCCPVEGFIDPETFEDIGNILDEDDCYILAIFNVLFVVA</sequence>
<keyword evidence="2" id="KW-1185">Reference proteome</keyword>
<evidence type="ECO:0008006" key="3">
    <source>
        <dbReference type="Google" id="ProtNLM"/>
    </source>
</evidence>
<dbReference type="OrthoDB" id="5791544at2759"/>
<dbReference type="Gene3D" id="3.40.50.150">
    <property type="entry name" value="Vaccinia Virus protein VP39"/>
    <property type="match status" value="1"/>
</dbReference>
<accession>A0A0C2CTK7</accession>
<reference evidence="1 2" key="1">
    <citation type="submission" date="2013-12" db="EMBL/GenBank/DDBJ databases">
        <title>Draft genome of the parsitic nematode Ancylostoma duodenale.</title>
        <authorList>
            <person name="Mitreva M."/>
        </authorList>
    </citation>
    <scope>NUCLEOTIDE SEQUENCE [LARGE SCALE GENOMIC DNA]</scope>
    <source>
        <strain evidence="1 2">Zhejiang</strain>
    </source>
</reference>
<name>A0A0C2CTK7_9BILA</name>
<dbReference type="InterPro" id="IPR029063">
    <property type="entry name" value="SAM-dependent_MTases_sf"/>
</dbReference>
<organism evidence="1 2">
    <name type="scientific">Ancylostoma duodenale</name>
    <dbReference type="NCBI Taxonomy" id="51022"/>
    <lineage>
        <taxon>Eukaryota</taxon>
        <taxon>Metazoa</taxon>
        <taxon>Ecdysozoa</taxon>
        <taxon>Nematoda</taxon>
        <taxon>Chromadorea</taxon>
        <taxon>Rhabditida</taxon>
        <taxon>Rhabditina</taxon>
        <taxon>Rhabditomorpha</taxon>
        <taxon>Strongyloidea</taxon>
        <taxon>Ancylostomatidae</taxon>
        <taxon>Ancylostomatinae</taxon>
        <taxon>Ancylostoma</taxon>
    </lineage>
</organism>
<dbReference type="AlphaFoldDB" id="A0A0C2CTK7"/>
<proteinExistence type="predicted"/>
<gene>
    <name evidence="1" type="ORF">ANCDUO_09534</name>
</gene>